<keyword evidence="5 13" id="KW-0732">Signal</keyword>
<dbReference type="InParanoid" id="A0A3P8X1I5"/>
<reference evidence="16" key="3">
    <citation type="submission" date="2025-09" db="UniProtKB">
        <authorList>
            <consortium name="Ensembl"/>
        </authorList>
    </citation>
    <scope>IDENTIFICATION</scope>
</reference>
<evidence type="ECO:0000256" key="4">
    <source>
        <dbReference type="ARBA" id="ARBA00022696"/>
    </source>
</evidence>
<evidence type="ECO:0000256" key="1">
    <source>
        <dbReference type="ARBA" id="ARBA00004479"/>
    </source>
</evidence>
<evidence type="ECO:0000256" key="2">
    <source>
        <dbReference type="ARBA" id="ARBA00022614"/>
    </source>
</evidence>
<feature type="region of interest" description="Disordered" evidence="11">
    <location>
        <begin position="183"/>
        <end position="202"/>
    </location>
</feature>
<dbReference type="SMART" id="SM00082">
    <property type="entry name" value="LRRCT"/>
    <property type="match status" value="1"/>
</dbReference>
<dbReference type="Ensembl" id="ENSCSET00000031207.1">
    <property type="protein sequence ID" value="ENSCSEP00000030800.1"/>
    <property type="gene ID" value="ENSCSEG00000019724.1"/>
</dbReference>
<evidence type="ECO:0000259" key="14">
    <source>
        <dbReference type="SMART" id="SM00013"/>
    </source>
</evidence>
<evidence type="ECO:0000256" key="8">
    <source>
        <dbReference type="ARBA" id="ARBA00023084"/>
    </source>
</evidence>
<dbReference type="GeneTree" id="ENSGT00530000064244"/>
<evidence type="ECO:0000313" key="17">
    <source>
        <dbReference type="Proteomes" id="UP000265120"/>
    </source>
</evidence>
<dbReference type="PROSITE" id="PS51257">
    <property type="entry name" value="PROKAR_LIPOPROTEIN"/>
    <property type="match status" value="1"/>
</dbReference>
<dbReference type="AlphaFoldDB" id="A0A3P8X1I5"/>
<dbReference type="PANTHER" id="PTHR22650">
    <property type="entry name" value="GLYCOPROTEIN IB BETA"/>
    <property type="match status" value="1"/>
</dbReference>
<reference evidence="16 17" key="1">
    <citation type="journal article" date="2014" name="Nat. Genet.">
        <title>Whole-genome sequence of a flatfish provides insights into ZW sex chromosome evolution and adaptation to a benthic lifestyle.</title>
        <authorList>
            <person name="Chen S."/>
            <person name="Zhang G."/>
            <person name="Shao C."/>
            <person name="Huang Q."/>
            <person name="Liu G."/>
            <person name="Zhang P."/>
            <person name="Song W."/>
            <person name="An N."/>
            <person name="Chalopin D."/>
            <person name="Volff J.N."/>
            <person name="Hong Y."/>
            <person name="Li Q."/>
            <person name="Sha Z."/>
            <person name="Zhou H."/>
            <person name="Xie M."/>
            <person name="Yu Q."/>
            <person name="Liu Y."/>
            <person name="Xiang H."/>
            <person name="Wang N."/>
            <person name="Wu K."/>
            <person name="Yang C."/>
            <person name="Zhou Q."/>
            <person name="Liao X."/>
            <person name="Yang L."/>
            <person name="Hu Q."/>
            <person name="Zhang J."/>
            <person name="Meng L."/>
            <person name="Jin L."/>
            <person name="Tian Y."/>
            <person name="Lian J."/>
            <person name="Yang J."/>
            <person name="Miao G."/>
            <person name="Liu S."/>
            <person name="Liang Z."/>
            <person name="Yan F."/>
            <person name="Li Y."/>
            <person name="Sun B."/>
            <person name="Zhang H."/>
            <person name="Zhang J."/>
            <person name="Zhu Y."/>
            <person name="Du M."/>
            <person name="Zhao Y."/>
            <person name="Schartl M."/>
            <person name="Tang Q."/>
            <person name="Wang J."/>
        </authorList>
    </citation>
    <scope>NUCLEOTIDE SEQUENCE</scope>
</reference>
<dbReference type="GO" id="GO:0007155">
    <property type="term" value="P:cell adhesion"/>
    <property type="evidence" value="ECO:0007669"/>
    <property type="project" value="UniProtKB-KW"/>
</dbReference>
<sequence>MSRLLPLCLLLLIPGQTSSACPRSCSCQGTRVDCSGTSLTSSKLPASFPSGTTELLLHNNLLTTLPNGILDDLTALHSVSLNRNPWVCDCSVLYLRAWLLRQPSSLNSHLGVNCSSPPHLKGRLVTYLTEEELLDSCHYWYCNLALFAQVCLIVFLMVQAALLVTLVVFLKKFEKLSKEARRTAEESFTAEEAQKENEYSSL</sequence>
<keyword evidence="4" id="KW-0356">Hemostasis</keyword>
<dbReference type="FunCoup" id="A0A3P8X1I5">
    <property type="interactions" value="851"/>
</dbReference>
<dbReference type="Proteomes" id="UP000265120">
    <property type="component" value="Chromosome Z"/>
</dbReference>
<protein>
    <submittedName>
        <fullName evidence="16">Glycoprotein Ib platelet subunit beta</fullName>
    </submittedName>
</protein>
<keyword evidence="6" id="KW-0130">Cell adhesion</keyword>
<comment type="subcellular location">
    <subcellularLocation>
        <location evidence="1">Membrane</location>
        <topology evidence="1">Single-pass type I membrane protein</topology>
    </subcellularLocation>
</comment>
<evidence type="ECO:0000259" key="15">
    <source>
        <dbReference type="SMART" id="SM00082"/>
    </source>
</evidence>
<feature type="signal peptide" evidence="13">
    <location>
        <begin position="1"/>
        <end position="19"/>
    </location>
</feature>
<organism evidence="16 17">
    <name type="scientific">Cynoglossus semilaevis</name>
    <name type="common">Tongue sole</name>
    <dbReference type="NCBI Taxonomy" id="244447"/>
    <lineage>
        <taxon>Eukaryota</taxon>
        <taxon>Metazoa</taxon>
        <taxon>Chordata</taxon>
        <taxon>Craniata</taxon>
        <taxon>Vertebrata</taxon>
        <taxon>Euteleostomi</taxon>
        <taxon>Actinopterygii</taxon>
        <taxon>Neopterygii</taxon>
        <taxon>Teleostei</taxon>
        <taxon>Neoteleostei</taxon>
        <taxon>Acanthomorphata</taxon>
        <taxon>Carangaria</taxon>
        <taxon>Pleuronectiformes</taxon>
        <taxon>Pleuronectoidei</taxon>
        <taxon>Cynoglossidae</taxon>
        <taxon>Cynoglossinae</taxon>
        <taxon>Cynoglossus</taxon>
    </lineage>
</organism>
<keyword evidence="9 12" id="KW-0472">Membrane</keyword>
<dbReference type="Gene3D" id="3.80.10.10">
    <property type="entry name" value="Ribonuclease Inhibitor"/>
    <property type="match status" value="1"/>
</dbReference>
<keyword evidence="7 12" id="KW-1133">Transmembrane helix</keyword>
<keyword evidence="10" id="KW-1015">Disulfide bond</keyword>
<dbReference type="InterPro" id="IPR000483">
    <property type="entry name" value="Cys-rich_flank_reg_C"/>
</dbReference>
<dbReference type="Pfam" id="PF01462">
    <property type="entry name" value="LRRNT"/>
    <property type="match status" value="1"/>
</dbReference>
<evidence type="ECO:0000256" key="6">
    <source>
        <dbReference type="ARBA" id="ARBA00022889"/>
    </source>
</evidence>
<evidence type="ECO:0000256" key="12">
    <source>
        <dbReference type="SAM" id="Phobius"/>
    </source>
</evidence>
<dbReference type="OMA" id="CPVPCKC"/>
<dbReference type="InterPro" id="IPR052313">
    <property type="entry name" value="GPIb-IX-V_Complex"/>
</dbReference>
<name>A0A3P8X1I5_CYNSE</name>
<evidence type="ECO:0000256" key="3">
    <source>
        <dbReference type="ARBA" id="ARBA00022692"/>
    </source>
</evidence>
<dbReference type="GO" id="GO:0007596">
    <property type="term" value="P:blood coagulation"/>
    <property type="evidence" value="ECO:0007669"/>
    <property type="project" value="UniProtKB-KW"/>
</dbReference>
<feature type="transmembrane region" description="Helical" evidence="12">
    <location>
        <begin position="146"/>
        <end position="170"/>
    </location>
</feature>
<dbReference type="SMART" id="SM00013">
    <property type="entry name" value="LRRNT"/>
    <property type="match status" value="1"/>
</dbReference>
<evidence type="ECO:0000256" key="7">
    <source>
        <dbReference type="ARBA" id="ARBA00022989"/>
    </source>
</evidence>
<feature type="domain" description="LRRNT" evidence="14">
    <location>
        <begin position="20"/>
        <end position="54"/>
    </location>
</feature>
<evidence type="ECO:0000256" key="10">
    <source>
        <dbReference type="ARBA" id="ARBA00023157"/>
    </source>
</evidence>
<dbReference type="STRING" id="244447.ENSCSEP00000030800"/>
<keyword evidence="17" id="KW-1185">Reference proteome</keyword>
<reference evidence="16" key="2">
    <citation type="submission" date="2025-08" db="UniProtKB">
        <authorList>
            <consortium name="Ensembl"/>
        </authorList>
    </citation>
    <scope>IDENTIFICATION</scope>
</reference>
<dbReference type="InterPro" id="IPR000372">
    <property type="entry name" value="LRRNT"/>
</dbReference>
<evidence type="ECO:0000256" key="13">
    <source>
        <dbReference type="SAM" id="SignalP"/>
    </source>
</evidence>
<evidence type="ECO:0000256" key="5">
    <source>
        <dbReference type="ARBA" id="ARBA00022729"/>
    </source>
</evidence>
<feature type="domain" description="LRRCT" evidence="15">
    <location>
        <begin position="84"/>
        <end position="138"/>
    </location>
</feature>
<dbReference type="SUPFAM" id="SSF52058">
    <property type="entry name" value="L domain-like"/>
    <property type="match status" value="1"/>
</dbReference>
<dbReference type="InterPro" id="IPR032675">
    <property type="entry name" value="LRR_dom_sf"/>
</dbReference>
<accession>A0A3P8X1I5</accession>
<keyword evidence="8" id="KW-0094">Blood coagulation</keyword>
<dbReference type="PANTHER" id="PTHR22650:SF7">
    <property type="entry name" value="PLATELET GLYCOPROTEIN IB BETA CHAIN"/>
    <property type="match status" value="1"/>
</dbReference>
<evidence type="ECO:0000256" key="9">
    <source>
        <dbReference type="ARBA" id="ARBA00023136"/>
    </source>
</evidence>
<feature type="compositionally biased region" description="Basic and acidic residues" evidence="11">
    <location>
        <begin position="192"/>
        <end position="202"/>
    </location>
</feature>
<dbReference type="GO" id="GO:0016020">
    <property type="term" value="C:membrane"/>
    <property type="evidence" value="ECO:0007669"/>
    <property type="project" value="UniProtKB-SubCell"/>
</dbReference>
<keyword evidence="2" id="KW-0433">Leucine-rich repeat</keyword>
<evidence type="ECO:0000313" key="16">
    <source>
        <dbReference type="Ensembl" id="ENSCSEP00000030800.1"/>
    </source>
</evidence>
<keyword evidence="3 12" id="KW-0812">Transmembrane</keyword>
<evidence type="ECO:0000256" key="11">
    <source>
        <dbReference type="SAM" id="MobiDB-lite"/>
    </source>
</evidence>
<proteinExistence type="predicted"/>
<feature type="chain" id="PRO_5018300774" evidence="13">
    <location>
        <begin position="20"/>
        <end position="202"/>
    </location>
</feature>